<evidence type="ECO:0008006" key="3">
    <source>
        <dbReference type="Google" id="ProtNLM"/>
    </source>
</evidence>
<dbReference type="AlphaFoldDB" id="A0A0F9Q6V8"/>
<comment type="caution">
    <text evidence="2">The sequence shown here is derived from an EMBL/GenBank/DDBJ whole genome shotgun (WGS) entry which is preliminary data.</text>
</comment>
<evidence type="ECO:0000313" key="2">
    <source>
        <dbReference type="EMBL" id="KKN08961.1"/>
    </source>
</evidence>
<evidence type="ECO:0000256" key="1">
    <source>
        <dbReference type="SAM" id="MobiDB-lite"/>
    </source>
</evidence>
<sequence length="680" mass="77057">MTETNAQPEVAEGPDASKGNPHERHTAEFYLWELDKIEDDVAAGTVRSVDWTRQAQFWRDQATANGINLAEHMLSKASPIERLLAHPDLADYQETELLAIKESMEGADAITTDMARVKKKWLDLIDLALWLQKRAREHPWHLAVYVMRCQETNEVLQMEWIHIQFYLEWNHEEDLNSEILAPPGVGKTTCLYGQELWDLGHDQRLRILKQCAKTDNASDRLGALRHWVNHRRYKAIYPQVKIDPEESNNASRFTLHRANIGSHDPTLRAAGALTDFQGTGLERVHIDDLCGQKVRYEQQTRMRITKLFEGTTLTRRRNVETARVRYIATPWHVTDTTSTLQDNINAKIMPRWRVAKFPIQEDADGNPIPWISRPGRIEELKRIKATDPEIYACCYKLNPKDPSQRRLADFVYYDMSGGTSPLCPVHLRERWRDCLHRIRSAEQWQVLDPAAGGADETAMIGFALSSEGKGAITSARFFSAGAGVVEDELLNMVVEKNPDKILIEAAAGMKGVGDLWAKHLIAKLGPELRNKVYFDGTKIRDPRGNVLGSNVKKETRWWHVVPYLRDGTVSFPGEWQMVEGVPTLVCITSNPELRRLRDQGLDYPNGARDDGIDAMSLFINHTAGRLARYVKAIEVPAKPAAPGAKPMGILARIHQERQAAKKKRQAPDGTRVEEAAMFVA</sequence>
<gene>
    <name evidence="2" type="ORF">LCGC14_1051500</name>
</gene>
<feature type="region of interest" description="Disordered" evidence="1">
    <location>
        <begin position="1"/>
        <end position="23"/>
    </location>
</feature>
<proteinExistence type="predicted"/>
<organism evidence="2">
    <name type="scientific">marine sediment metagenome</name>
    <dbReference type="NCBI Taxonomy" id="412755"/>
    <lineage>
        <taxon>unclassified sequences</taxon>
        <taxon>metagenomes</taxon>
        <taxon>ecological metagenomes</taxon>
    </lineage>
</organism>
<dbReference type="EMBL" id="LAZR01004399">
    <property type="protein sequence ID" value="KKN08961.1"/>
    <property type="molecule type" value="Genomic_DNA"/>
</dbReference>
<accession>A0A0F9Q6V8</accession>
<reference evidence="2" key="1">
    <citation type="journal article" date="2015" name="Nature">
        <title>Complex archaea that bridge the gap between prokaryotes and eukaryotes.</title>
        <authorList>
            <person name="Spang A."/>
            <person name="Saw J.H."/>
            <person name="Jorgensen S.L."/>
            <person name="Zaremba-Niedzwiedzka K."/>
            <person name="Martijn J."/>
            <person name="Lind A.E."/>
            <person name="van Eijk R."/>
            <person name="Schleper C."/>
            <person name="Guy L."/>
            <person name="Ettema T.J."/>
        </authorList>
    </citation>
    <scope>NUCLEOTIDE SEQUENCE</scope>
</reference>
<name>A0A0F9Q6V8_9ZZZZ</name>
<protein>
    <recommendedName>
        <fullName evidence="3">Terminase large subunit gp17-like C-terminal domain-containing protein</fullName>
    </recommendedName>
</protein>